<dbReference type="SUPFAM" id="SSF48150">
    <property type="entry name" value="DNA-glycosylase"/>
    <property type="match status" value="1"/>
</dbReference>
<dbReference type="GO" id="GO:0043916">
    <property type="term" value="F:DNA-7-methylguanine glycosylase activity"/>
    <property type="evidence" value="ECO:0007669"/>
    <property type="project" value="TreeGrafter"/>
</dbReference>
<dbReference type="GO" id="GO:0008725">
    <property type="term" value="F:DNA-3-methyladenine glycosylase activity"/>
    <property type="evidence" value="ECO:0007669"/>
    <property type="project" value="TreeGrafter"/>
</dbReference>
<sequence length="312" mass="34100">MSPLPAAERTVRASRPVPLGAQVSIFRRGAGDPTSRRDDAGWWFAWRTPDGPVTLRLTAPGGVGPEVLAQAWGSGAAWMLEQVPALLGEHDDPSGFDASRHPLVAEAWRVRPHWRVPRSGLVVQNLVPSIIEQKVTGKEAFAGYRRLVRRFGEPAPGPGEGLGMAVPPTPAGWAAVPSWEWLAAGVDPQRSRTVVAAVRYAGRLEECARLPRDAAHARLTALPGVGRWTWAEVAQRALGLPDEVSFGDYHVAKDMTWALTGTPQDDDALAELLVPWAGHRYRVQRLLELAGHHRPRRGPRMTLPTHLPTRGR</sequence>
<dbReference type="GO" id="GO:0006285">
    <property type="term" value="P:base-excision repair, AP site formation"/>
    <property type="evidence" value="ECO:0007669"/>
    <property type="project" value="TreeGrafter"/>
</dbReference>
<dbReference type="Proteomes" id="UP000233781">
    <property type="component" value="Unassembled WGS sequence"/>
</dbReference>
<dbReference type="OrthoDB" id="5501430at2"/>
<dbReference type="Gene3D" id="1.10.340.30">
    <property type="entry name" value="Hypothetical protein, domain 2"/>
    <property type="match status" value="1"/>
</dbReference>
<dbReference type="PANTHER" id="PTHR43003">
    <property type="entry name" value="DNA-3-METHYLADENINE GLYCOSYLASE"/>
    <property type="match status" value="1"/>
</dbReference>
<dbReference type="InterPro" id="IPR011257">
    <property type="entry name" value="DNA_glycosylase"/>
</dbReference>
<dbReference type="RefSeq" id="WP_101395663.1">
    <property type="nucleotide sequence ID" value="NZ_PJNE01000001.1"/>
</dbReference>
<gene>
    <name evidence="3" type="ORF">ATL31_2042</name>
</gene>
<organism evidence="3 4">
    <name type="scientific">Phycicoccus duodecadis</name>
    <dbReference type="NCBI Taxonomy" id="173053"/>
    <lineage>
        <taxon>Bacteria</taxon>
        <taxon>Bacillati</taxon>
        <taxon>Actinomycetota</taxon>
        <taxon>Actinomycetes</taxon>
        <taxon>Micrococcales</taxon>
        <taxon>Intrasporangiaceae</taxon>
        <taxon>Phycicoccus</taxon>
    </lineage>
</organism>
<reference evidence="3 4" key="1">
    <citation type="submission" date="2017-12" db="EMBL/GenBank/DDBJ databases">
        <title>Sequencing the genomes of 1000 Actinobacteria strains.</title>
        <authorList>
            <person name="Klenk H.-P."/>
        </authorList>
    </citation>
    <scope>NUCLEOTIDE SEQUENCE [LARGE SCALE GENOMIC DNA]</scope>
    <source>
        <strain evidence="3 4">DSM 12806</strain>
    </source>
</reference>
<evidence type="ECO:0000256" key="1">
    <source>
        <dbReference type="ARBA" id="ARBA00022763"/>
    </source>
</evidence>
<dbReference type="EMBL" id="PJNE01000001">
    <property type="protein sequence ID" value="PKW27204.1"/>
    <property type="molecule type" value="Genomic_DNA"/>
</dbReference>
<keyword evidence="2" id="KW-0234">DNA repair</keyword>
<keyword evidence="1" id="KW-0227">DNA damage</keyword>
<dbReference type="AlphaFoldDB" id="A0A2N3YK27"/>
<evidence type="ECO:0000313" key="3">
    <source>
        <dbReference type="EMBL" id="PKW27204.1"/>
    </source>
</evidence>
<dbReference type="PANTHER" id="PTHR43003:SF6">
    <property type="entry name" value="DNA GLYCOSYLASE"/>
    <property type="match status" value="1"/>
</dbReference>
<dbReference type="GO" id="GO:0032993">
    <property type="term" value="C:protein-DNA complex"/>
    <property type="evidence" value="ECO:0007669"/>
    <property type="project" value="TreeGrafter"/>
</dbReference>
<dbReference type="GO" id="GO:0005737">
    <property type="term" value="C:cytoplasm"/>
    <property type="evidence" value="ECO:0007669"/>
    <property type="project" value="TreeGrafter"/>
</dbReference>
<dbReference type="InterPro" id="IPR051912">
    <property type="entry name" value="Alkylbase_DNA_Glycosylase/TA"/>
</dbReference>
<protein>
    <submittedName>
        <fullName evidence="3">3-methyladenine DNA glycosylase/8-oxoguanine DNA glycosylase</fullName>
    </submittedName>
</protein>
<evidence type="ECO:0000313" key="4">
    <source>
        <dbReference type="Proteomes" id="UP000233781"/>
    </source>
</evidence>
<comment type="caution">
    <text evidence="3">The sequence shown here is derived from an EMBL/GenBank/DDBJ whole genome shotgun (WGS) entry which is preliminary data.</text>
</comment>
<evidence type="ECO:0000256" key="2">
    <source>
        <dbReference type="ARBA" id="ARBA00023204"/>
    </source>
</evidence>
<accession>A0A2N3YK27</accession>
<dbReference type="GO" id="GO:0006307">
    <property type="term" value="P:DNA alkylation repair"/>
    <property type="evidence" value="ECO:0007669"/>
    <property type="project" value="TreeGrafter"/>
</dbReference>
<proteinExistence type="predicted"/>
<name>A0A2N3YK27_9MICO</name>
<dbReference type="GO" id="GO:0032131">
    <property type="term" value="F:alkylated DNA binding"/>
    <property type="evidence" value="ECO:0007669"/>
    <property type="project" value="TreeGrafter"/>
</dbReference>
<keyword evidence="4" id="KW-1185">Reference proteome</keyword>